<evidence type="ECO:0000256" key="6">
    <source>
        <dbReference type="ARBA" id="ARBA00023004"/>
    </source>
</evidence>
<evidence type="ECO:0000256" key="7">
    <source>
        <dbReference type="ARBA" id="ARBA00023077"/>
    </source>
</evidence>
<dbReference type="InterPro" id="IPR011662">
    <property type="entry name" value="Secretin/TonB_short_N"/>
</dbReference>
<feature type="domain" description="Secretin/TonB short N-terminal" evidence="12">
    <location>
        <begin position="71"/>
        <end position="122"/>
    </location>
</feature>
<dbReference type="InterPro" id="IPR000531">
    <property type="entry name" value="Beta-barrel_TonB"/>
</dbReference>
<dbReference type="Pfam" id="PF07660">
    <property type="entry name" value="STN"/>
    <property type="match status" value="1"/>
</dbReference>
<dbReference type="InterPro" id="IPR036942">
    <property type="entry name" value="Beta-barrel_TonB_sf"/>
</dbReference>
<dbReference type="Proteomes" id="UP000602057">
    <property type="component" value="Unassembled WGS sequence"/>
</dbReference>
<dbReference type="SMART" id="SM00965">
    <property type="entry name" value="STN"/>
    <property type="match status" value="1"/>
</dbReference>
<proteinExistence type="inferred from homology"/>
<evidence type="ECO:0000256" key="8">
    <source>
        <dbReference type="ARBA" id="ARBA00023136"/>
    </source>
</evidence>
<evidence type="ECO:0000259" key="12">
    <source>
        <dbReference type="SMART" id="SM00965"/>
    </source>
</evidence>
<reference evidence="13" key="1">
    <citation type="journal article" date="2013" name="Int. J. Syst. Evol. Microbiol.">
        <title>Aestuariibaculum suncheonense gen. nov., sp. nov., a marine bacterium of the family Flavobacteriaceae isolated from a tidal flat and emended descriptions of the genera Gaetbulibacter and Tamlana.</title>
        <authorList>
            <person name="Jeong S.H."/>
            <person name="Park M.S."/>
            <person name="Jin H.M."/>
            <person name="Lee K."/>
            <person name="Park W."/>
            <person name="Jeon C.O."/>
        </authorList>
    </citation>
    <scope>NUCLEOTIDE SEQUENCE</scope>
    <source>
        <strain evidence="13">SC17</strain>
    </source>
</reference>
<dbReference type="Gene3D" id="2.40.170.20">
    <property type="entry name" value="TonB-dependent receptor, beta-barrel domain"/>
    <property type="match status" value="1"/>
</dbReference>
<dbReference type="NCBIfam" id="TIGR04056">
    <property type="entry name" value="OMP_RagA_SusC"/>
    <property type="match status" value="1"/>
</dbReference>
<dbReference type="InterPro" id="IPR039426">
    <property type="entry name" value="TonB-dep_rcpt-like"/>
</dbReference>
<dbReference type="GO" id="GO:0009279">
    <property type="term" value="C:cell outer membrane"/>
    <property type="evidence" value="ECO:0007669"/>
    <property type="project" value="UniProtKB-SubCell"/>
</dbReference>
<dbReference type="RefSeq" id="WP_188215875.1">
    <property type="nucleotide sequence ID" value="NZ_BAABGH010000010.1"/>
</dbReference>
<dbReference type="SUPFAM" id="SSF49464">
    <property type="entry name" value="Carboxypeptidase regulatory domain-like"/>
    <property type="match status" value="1"/>
</dbReference>
<organism evidence="13 14">
    <name type="scientific">Aestuariibaculum suncheonense</name>
    <dbReference type="NCBI Taxonomy" id="1028745"/>
    <lineage>
        <taxon>Bacteria</taxon>
        <taxon>Pseudomonadati</taxon>
        <taxon>Bacteroidota</taxon>
        <taxon>Flavobacteriia</taxon>
        <taxon>Flavobacteriales</taxon>
        <taxon>Flavobacteriaceae</taxon>
    </lineage>
</organism>
<evidence type="ECO:0000256" key="10">
    <source>
        <dbReference type="PROSITE-ProRule" id="PRU01360"/>
    </source>
</evidence>
<dbReference type="InterPro" id="IPR023997">
    <property type="entry name" value="TonB-dep_OMP_SusC/RagA_CS"/>
</dbReference>
<evidence type="ECO:0000256" key="11">
    <source>
        <dbReference type="RuleBase" id="RU003357"/>
    </source>
</evidence>
<dbReference type="InterPro" id="IPR012910">
    <property type="entry name" value="Plug_dom"/>
</dbReference>
<keyword evidence="3 10" id="KW-1134">Transmembrane beta strand</keyword>
<protein>
    <submittedName>
        <fullName evidence="13">TonB-dependent receptor</fullName>
    </submittedName>
</protein>
<keyword evidence="9 10" id="KW-0998">Cell outer membrane</keyword>
<evidence type="ECO:0000256" key="5">
    <source>
        <dbReference type="ARBA" id="ARBA00022692"/>
    </source>
</evidence>
<keyword evidence="6" id="KW-0408">Iron</keyword>
<gene>
    <name evidence="13" type="ORF">ICJ84_08135</name>
</gene>
<keyword evidence="4" id="KW-0406">Ion transport</keyword>
<comment type="similarity">
    <text evidence="10 11">Belongs to the TonB-dependent receptor family.</text>
</comment>
<evidence type="ECO:0000256" key="3">
    <source>
        <dbReference type="ARBA" id="ARBA00022452"/>
    </source>
</evidence>
<dbReference type="EMBL" id="JACVXC010000002">
    <property type="protein sequence ID" value="MBD0835400.1"/>
    <property type="molecule type" value="Genomic_DNA"/>
</dbReference>
<dbReference type="Pfam" id="PF13715">
    <property type="entry name" value="CarbopepD_reg_2"/>
    <property type="match status" value="1"/>
</dbReference>
<sequence>MNKNKRLRLCYDFNNFSRNLFNTVCVLIILLGPNIVEAYIPSLYAQEKIDIDIKDVTLVEFFKEIQRKTEYIFLYKEDVLNDNVKISVSLKESSLDEILRRAFLNTNLIYEISDRQVLVKKLSGKAEVIDLKTIQETILVSGIISETGTGMPIPGVNIMENGTQNGTSTDFDGNYSIKVSKDAVLVVSYVGYATQKIEVKGLNNINIVLETDTAALEEVVVVGYGTQKKQNLTGAVATVSGEELSNQPLPNVGAALAGISPNLSINVGGPLGGEPGARRSWSIRGLGSLSGNDSPLILVDGVEMDIDNLDPQNIESVSVLKDASASAIYGARAPFGVVLITTKKGKTDGKVSVQYNTNMVIGTKLGIPHMESSVVYATAYNQASANAGRPPVYSDELVERMKGYIAGTITDEYDPNNPPNSIWATRRLGNANYDYTHLLLKDAKVDTKHNVHVSGGNEKTQFYVSMGYFDEEGYYAVGYDEYKRYDILSNIDTKATDWLTFGLSTKYANSRRDYPQGITTVERENFFTLALNHFAPNTVLYNIDGSIANPIYRNIESAGRDISVDNDLLVTLKAEIEPVTGWKTRFSYNYNFKTGRRESNPKPVMVKLGNGEFGNVGKPISSYASTMTDAPYSLFNMVSTYEKGLGDHNFNILAGYEQEEKNFYQQYARAENLITDQIPSLSTALGAVVVDDTIWSWSTMGVFGRFNYNYQEKYLLEVSGRYNGSSKFAKDSRWGFFPSVSAGYVISKESFWEPIKTYVNSFKVRASYGQLGNQNVDNYLHSSSIPINIQTPWIIAGARPPYADAPNLLSSGLTWETITSANLGIDAAFLNNRLNLTVEVFNRKTTDMFGPQETLPYTLGANTPLANNASLETKGFEVILGWKDRLSDNFSYHAQVTLGDNKSIITKYKNDNGLISTWYSGKVVGEMWGLTTDKIIQSPTEEMPDQSAFHPRWGPGDIKYKDLNGDGKVSYGARTLDDHGDLSIIGNSQPRYNYGVNGGFKWKNLDFAMQWMGVGKRDFYPYDRMNTFWGLATSWTESAVFKGTPALDYWRPADETNMLGPNTDAYLPKPYFSTESVKNRRVQTGYLLNAAYFRLKTVQIGYTVPTDFVKARIFFTGGNLLTFTKLPKAIDPEQGLTAGVTGGGYPISRTFTLGLNLNF</sequence>
<keyword evidence="7 11" id="KW-0798">TonB box</keyword>
<dbReference type="InterPro" id="IPR037066">
    <property type="entry name" value="Plug_dom_sf"/>
</dbReference>
<keyword evidence="14" id="KW-1185">Reference proteome</keyword>
<evidence type="ECO:0000256" key="1">
    <source>
        <dbReference type="ARBA" id="ARBA00004571"/>
    </source>
</evidence>
<evidence type="ECO:0000313" key="14">
    <source>
        <dbReference type="Proteomes" id="UP000602057"/>
    </source>
</evidence>
<dbReference type="Gene3D" id="2.170.130.10">
    <property type="entry name" value="TonB-dependent receptor, plug domain"/>
    <property type="match status" value="1"/>
</dbReference>
<comment type="caution">
    <text evidence="13">The sequence shown here is derived from an EMBL/GenBank/DDBJ whole genome shotgun (WGS) entry which is preliminary data.</text>
</comment>
<dbReference type="Gene3D" id="2.60.40.1120">
    <property type="entry name" value="Carboxypeptidase-like, regulatory domain"/>
    <property type="match status" value="1"/>
</dbReference>
<evidence type="ECO:0000313" key="13">
    <source>
        <dbReference type="EMBL" id="MBD0835400.1"/>
    </source>
</evidence>
<dbReference type="InterPro" id="IPR008969">
    <property type="entry name" value="CarboxyPept-like_regulatory"/>
</dbReference>
<keyword evidence="5 10" id="KW-0812">Transmembrane</keyword>
<dbReference type="NCBIfam" id="TIGR04057">
    <property type="entry name" value="SusC_RagA_signa"/>
    <property type="match status" value="1"/>
</dbReference>
<name>A0A8J6QEA2_9FLAO</name>
<dbReference type="SUPFAM" id="SSF56935">
    <property type="entry name" value="Porins"/>
    <property type="match status" value="1"/>
</dbReference>
<dbReference type="Pfam" id="PF07715">
    <property type="entry name" value="Plug"/>
    <property type="match status" value="1"/>
</dbReference>
<keyword evidence="2 10" id="KW-0813">Transport</keyword>
<dbReference type="PROSITE" id="PS52016">
    <property type="entry name" value="TONB_DEPENDENT_REC_3"/>
    <property type="match status" value="1"/>
</dbReference>
<dbReference type="Pfam" id="PF00593">
    <property type="entry name" value="TonB_dep_Rec_b-barrel"/>
    <property type="match status" value="1"/>
</dbReference>
<keyword evidence="13" id="KW-0675">Receptor</keyword>
<evidence type="ECO:0000256" key="9">
    <source>
        <dbReference type="ARBA" id="ARBA00023237"/>
    </source>
</evidence>
<keyword evidence="4" id="KW-0410">Iron transport</keyword>
<comment type="subcellular location">
    <subcellularLocation>
        <location evidence="1 10">Cell outer membrane</location>
        <topology evidence="1 10">Multi-pass membrane protein</topology>
    </subcellularLocation>
</comment>
<reference evidence="13" key="2">
    <citation type="submission" date="2020-09" db="EMBL/GenBank/DDBJ databases">
        <authorList>
            <person name="Wu Z."/>
        </authorList>
    </citation>
    <scope>NUCLEOTIDE SEQUENCE</scope>
    <source>
        <strain evidence="13">SC17</strain>
    </source>
</reference>
<evidence type="ECO:0000256" key="2">
    <source>
        <dbReference type="ARBA" id="ARBA00022448"/>
    </source>
</evidence>
<dbReference type="AlphaFoldDB" id="A0A8J6QEA2"/>
<accession>A0A8J6QEA2</accession>
<dbReference type="GO" id="GO:0006826">
    <property type="term" value="P:iron ion transport"/>
    <property type="evidence" value="ECO:0007669"/>
    <property type="project" value="UniProtKB-KW"/>
</dbReference>
<dbReference type="InterPro" id="IPR023996">
    <property type="entry name" value="TonB-dep_OMP_SusC/RagA"/>
</dbReference>
<evidence type="ECO:0000256" key="4">
    <source>
        <dbReference type="ARBA" id="ARBA00022496"/>
    </source>
</evidence>
<keyword evidence="8 10" id="KW-0472">Membrane</keyword>